<dbReference type="EMBL" id="KX011361">
    <property type="protein sequence ID" value="ANW11440.1"/>
    <property type="molecule type" value="mRNA"/>
</dbReference>
<protein>
    <submittedName>
        <fullName evidence="3">LolCTLc</fullName>
    </submittedName>
</protein>
<dbReference type="SUPFAM" id="SSF56436">
    <property type="entry name" value="C-type lectin-like"/>
    <property type="match status" value="1"/>
</dbReference>
<dbReference type="InterPro" id="IPR016186">
    <property type="entry name" value="C-type_lectin-like/link_sf"/>
</dbReference>
<feature type="chain" id="PRO_5008531065" evidence="1">
    <location>
        <begin position="20"/>
        <end position="142"/>
    </location>
</feature>
<feature type="signal peptide" evidence="1">
    <location>
        <begin position="1"/>
        <end position="19"/>
    </location>
</feature>
<organism evidence="3">
    <name type="scientific">Bichromomyia olmeca</name>
    <dbReference type="NCBI Taxonomy" id="715919"/>
    <lineage>
        <taxon>Eukaryota</taxon>
        <taxon>Metazoa</taxon>
        <taxon>Ecdysozoa</taxon>
        <taxon>Arthropoda</taxon>
        <taxon>Hexapoda</taxon>
        <taxon>Insecta</taxon>
        <taxon>Pterygota</taxon>
        <taxon>Neoptera</taxon>
        <taxon>Endopterygota</taxon>
        <taxon>Diptera</taxon>
        <taxon>Nematocera</taxon>
        <taxon>Psychodoidea</taxon>
        <taxon>Psychodidae</taxon>
        <taxon>Bichromomyia</taxon>
    </lineage>
</organism>
<dbReference type="SMART" id="SM00034">
    <property type="entry name" value="CLECT"/>
    <property type="match status" value="1"/>
</dbReference>
<proteinExistence type="evidence at transcript level"/>
<evidence type="ECO:0000256" key="1">
    <source>
        <dbReference type="SAM" id="SignalP"/>
    </source>
</evidence>
<dbReference type="AlphaFoldDB" id="A0A1B1V3F6"/>
<reference evidence="3" key="1">
    <citation type="journal article" date="2016" name="PLoS Negl. Trop. Dis.">
        <title>Molecular Diversity between Salivary Proteins from New World and Old World Sand Flies with Emphasis on Bichromomyia olmeca, the Sand Fly Vector of Leishmania mexicana in Mesoamerica.</title>
        <authorList>
            <person name="Abdeladhim M."/>
            <person name="V Coutinho-Abreu I."/>
            <person name="Townsend S."/>
            <person name="Pasos-Pinto S."/>
            <person name="Sanchez L."/>
            <person name="Rasouli M."/>
            <person name="B Guimaraes-Costa A."/>
            <person name="Aslan H."/>
            <person name="Francischetti I.M."/>
            <person name="Oliveira F."/>
            <person name="Becker I."/>
            <person name="Kamhawi S."/>
            <person name="Ribeiro J.M."/>
            <person name="Jochim R.C."/>
            <person name="Valenzuela J.G."/>
        </authorList>
    </citation>
    <scope>NUCLEOTIDE SEQUENCE</scope>
    <source>
        <tissue evidence="3">Salivary gland</tissue>
    </source>
</reference>
<name>A0A1B1V3F6_9DIPT</name>
<dbReference type="CDD" id="cd00037">
    <property type="entry name" value="CLECT"/>
    <property type="match status" value="1"/>
</dbReference>
<dbReference type="PANTHER" id="PTHR22803">
    <property type="entry name" value="MANNOSE, PHOSPHOLIPASE, LECTIN RECEPTOR RELATED"/>
    <property type="match status" value="1"/>
</dbReference>
<dbReference type="InterPro" id="IPR001304">
    <property type="entry name" value="C-type_lectin-like"/>
</dbReference>
<accession>A0A1B1V3F6</accession>
<dbReference type="Gene3D" id="3.10.100.10">
    <property type="entry name" value="Mannose-Binding Protein A, subunit A"/>
    <property type="match status" value="1"/>
</dbReference>
<sequence length="142" mass="16484">MIIRFCVAFLATYLVLCEAYTVSKEKKSWKDALKDCHRHRKTLVTIHSELEYKKLAEKFPNEVKPADVPVWINGHNGQHGHSNKHGNHTSYTNWAGGEPKMDLAKSCVQIKDGGKWYTADCNTPNYYACTKRRRRSRKHKKH</sequence>
<evidence type="ECO:0000313" key="3">
    <source>
        <dbReference type="EMBL" id="ANW11440.1"/>
    </source>
</evidence>
<dbReference type="InterPro" id="IPR050111">
    <property type="entry name" value="C-type_lectin/snaclec_domain"/>
</dbReference>
<evidence type="ECO:0000259" key="2">
    <source>
        <dbReference type="PROSITE" id="PS50041"/>
    </source>
</evidence>
<keyword evidence="1" id="KW-0732">Signal</keyword>
<dbReference type="Pfam" id="PF00059">
    <property type="entry name" value="Lectin_C"/>
    <property type="match status" value="1"/>
</dbReference>
<dbReference type="PROSITE" id="PS50041">
    <property type="entry name" value="C_TYPE_LECTIN_2"/>
    <property type="match status" value="1"/>
</dbReference>
<feature type="domain" description="C-type lectin" evidence="2">
    <location>
        <begin position="20"/>
        <end position="130"/>
    </location>
</feature>
<dbReference type="InterPro" id="IPR016187">
    <property type="entry name" value="CTDL_fold"/>
</dbReference>